<dbReference type="CDD" id="cd00077">
    <property type="entry name" value="HDc"/>
    <property type="match status" value="1"/>
</dbReference>
<dbReference type="SUPFAM" id="SSF109604">
    <property type="entry name" value="HD-domain/PDEase-like"/>
    <property type="match status" value="1"/>
</dbReference>
<dbReference type="InterPro" id="IPR003607">
    <property type="entry name" value="HD/PDEase_dom"/>
</dbReference>
<dbReference type="PANTHER" id="PTHR43155:SF2">
    <property type="entry name" value="CYCLIC DI-GMP PHOSPHODIESTERASE PA4108"/>
    <property type="match status" value="1"/>
</dbReference>
<dbReference type="EMBL" id="AP021861">
    <property type="protein sequence ID" value="BBO35206.1"/>
    <property type="molecule type" value="Genomic_DNA"/>
</dbReference>
<accession>A0A5K7XKY3</accession>
<dbReference type="Gene3D" id="1.10.3210.10">
    <property type="entry name" value="Hypothetical protein af1432"/>
    <property type="match status" value="1"/>
</dbReference>
<dbReference type="Pfam" id="PF13487">
    <property type="entry name" value="HD_5"/>
    <property type="match status" value="1"/>
</dbReference>
<evidence type="ECO:0000259" key="1">
    <source>
        <dbReference type="PROSITE" id="PS51832"/>
    </source>
</evidence>
<gene>
    <name evidence="2" type="ORF">PLANPX_4818</name>
</gene>
<dbReference type="InterPro" id="IPR037522">
    <property type="entry name" value="HD_GYP_dom"/>
</dbReference>
<dbReference type="Proteomes" id="UP000326837">
    <property type="component" value="Chromosome"/>
</dbReference>
<dbReference type="PANTHER" id="PTHR43155">
    <property type="entry name" value="CYCLIC DI-GMP PHOSPHODIESTERASE PA4108-RELATED"/>
    <property type="match status" value="1"/>
</dbReference>
<protein>
    <recommendedName>
        <fullName evidence="1">HD-GYP domain-containing protein</fullName>
    </recommendedName>
</protein>
<sequence length="329" mass="36632">MMQLDARLTAAAYCAPPSARYASIAIELIARADKAPVDIFVAPEQAAPPKLYCRTGLSLDHEQLMSLADIGIRDFYVRHGDVRKLGEYLREAYLNGRRTVTVAEQFSAMQVVVSAEIEHAVRLLDCSKFVSLAATVGRDIAALISSRNVLPYEIFSVARHDFSTFVHVTNVASYSVLLAKRLGINDIRQLELLASAAMLHDLGKRHIPAKILSKSGRLTTTERELVEMHPTRGYIELCSRPDLTFEQLMVVYQHHERIDGTGYPVGITGKHISPWAKLIAVVDVFDALTGERPYREPITPQQAIGYLLRNAGTHFDAEIVQCWEAAFTE</sequence>
<keyword evidence="3" id="KW-1185">Reference proteome</keyword>
<evidence type="ECO:0000313" key="3">
    <source>
        <dbReference type="Proteomes" id="UP000326837"/>
    </source>
</evidence>
<name>A0A5K7XKY3_9BACT</name>
<dbReference type="KEGG" id="lpav:PLANPX_4818"/>
<reference evidence="3" key="1">
    <citation type="submission" date="2019-10" db="EMBL/GenBank/DDBJ databases">
        <title>Lacipirellula parvula gen. nov., sp. nov., representing a lineage of planctomycetes widespread in freshwater anoxic habitats, and description of the family Lacipirellulaceae.</title>
        <authorList>
            <person name="Dedysh S.N."/>
            <person name="Kulichevskaya I.S."/>
            <person name="Beletsky A.V."/>
            <person name="Rakitin A.L."/>
            <person name="Mardanov A.V."/>
            <person name="Ivanova A.A."/>
            <person name="Saltykova V.X."/>
            <person name="Rijpstra W.I.C."/>
            <person name="Sinninghe Damste J.S."/>
            <person name="Ravin N.V."/>
        </authorList>
    </citation>
    <scope>NUCLEOTIDE SEQUENCE [LARGE SCALE GENOMIC DNA]</scope>
    <source>
        <strain evidence="3">PX69</strain>
    </source>
</reference>
<organism evidence="2 3">
    <name type="scientific">Lacipirellula parvula</name>
    <dbReference type="NCBI Taxonomy" id="2650471"/>
    <lineage>
        <taxon>Bacteria</taxon>
        <taxon>Pseudomonadati</taxon>
        <taxon>Planctomycetota</taxon>
        <taxon>Planctomycetia</taxon>
        <taxon>Pirellulales</taxon>
        <taxon>Lacipirellulaceae</taxon>
        <taxon>Lacipirellula</taxon>
    </lineage>
</organism>
<proteinExistence type="predicted"/>
<dbReference type="SMART" id="SM00471">
    <property type="entry name" value="HDc"/>
    <property type="match status" value="1"/>
</dbReference>
<evidence type="ECO:0000313" key="2">
    <source>
        <dbReference type="EMBL" id="BBO35206.1"/>
    </source>
</evidence>
<feature type="domain" description="HD-GYP" evidence="1">
    <location>
        <begin position="142"/>
        <end position="329"/>
    </location>
</feature>
<dbReference type="PROSITE" id="PS51832">
    <property type="entry name" value="HD_GYP"/>
    <property type="match status" value="1"/>
</dbReference>
<dbReference type="AlphaFoldDB" id="A0A5K7XKY3"/>
<dbReference type="RefSeq" id="WP_152100634.1">
    <property type="nucleotide sequence ID" value="NZ_AP021861.1"/>
</dbReference>